<organism evidence="1">
    <name type="scientific">viral metagenome</name>
    <dbReference type="NCBI Taxonomy" id="1070528"/>
    <lineage>
        <taxon>unclassified sequences</taxon>
        <taxon>metagenomes</taxon>
        <taxon>organismal metagenomes</taxon>
    </lineage>
</organism>
<dbReference type="AlphaFoldDB" id="A0A6M3L7K5"/>
<accession>A0A6M3L7K5</accession>
<evidence type="ECO:0000313" key="1">
    <source>
        <dbReference type="EMBL" id="QJA90967.1"/>
    </source>
</evidence>
<evidence type="ECO:0008006" key="2">
    <source>
        <dbReference type="Google" id="ProtNLM"/>
    </source>
</evidence>
<dbReference type="EMBL" id="MT142951">
    <property type="protein sequence ID" value="QJA90967.1"/>
    <property type="molecule type" value="Genomic_DNA"/>
</dbReference>
<protein>
    <recommendedName>
        <fullName evidence="2">Glycosyltransferase</fullName>
    </recommendedName>
</protein>
<reference evidence="1" key="1">
    <citation type="submission" date="2020-03" db="EMBL/GenBank/DDBJ databases">
        <title>The deep terrestrial virosphere.</title>
        <authorList>
            <person name="Holmfeldt K."/>
            <person name="Nilsson E."/>
            <person name="Simone D."/>
            <person name="Lopez-Fernandez M."/>
            <person name="Wu X."/>
            <person name="de Brujin I."/>
            <person name="Lundin D."/>
            <person name="Andersson A."/>
            <person name="Bertilsson S."/>
            <person name="Dopson M."/>
        </authorList>
    </citation>
    <scope>NUCLEOTIDE SEQUENCE</scope>
    <source>
        <strain evidence="1">MM415B03508</strain>
    </source>
</reference>
<sequence length="164" mass="19543">MKTILYAPCIYRWDKGLAPPTVPDTWYFHWQKNLWEFFKRQKTIKVIWKAGPRTNVLYDPISKYKARNIRYSTKKISRELRKADLMFCDYPSTPILDAEKAGVPWICITFFDFGFIRKDIGDKILTVNTPSEGIQNLSKWIRNPQTWNFDLLKENKDWRDLGSN</sequence>
<name>A0A6M3L7K5_9ZZZZ</name>
<proteinExistence type="predicted"/>
<gene>
    <name evidence="1" type="ORF">MM415B03508_0009</name>
</gene>